<accession>A0A2T0TMY2</accession>
<keyword evidence="2" id="KW-0233">DNA recombination</keyword>
<keyword evidence="1" id="KW-0238">DNA-binding</keyword>
<keyword evidence="6" id="KW-1185">Reference proteome</keyword>
<dbReference type="InterPro" id="IPR011010">
    <property type="entry name" value="DNA_brk_join_enz"/>
</dbReference>
<gene>
    <name evidence="5" type="ORF">CLV58_101160</name>
</gene>
<dbReference type="EMBL" id="PVTE01000001">
    <property type="protein sequence ID" value="PRY47094.1"/>
    <property type="molecule type" value="Genomic_DNA"/>
</dbReference>
<dbReference type="AlphaFoldDB" id="A0A2T0TMY2"/>
<reference evidence="5 6" key="1">
    <citation type="submission" date="2018-03" db="EMBL/GenBank/DDBJ databases">
        <title>Genomic Encyclopedia of Archaeal and Bacterial Type Strains, Phase II (KMG-II): from individual species to whole genera.</title>
        <authorList>
            <person name="Goeker M."/>
        </authorList>
    </citation>
    <scope>NUCLEOTIDE SEQUENCE [LARGE SCALE GENOMIC DNA]</scope>
    <source>
        <strain evidence="5 6">DSM 28354</strain>
    </source>
</reference>
<feature type="domain" description="Arm DNA-binding" evidence="4">
    <location>
        <begin position="14"/>
        <end position="97"/>
    </location>
</feature>
<feature type="domain" description="Phage integrase SAM-like" evidence="3">
    <location>
        <begin position="109"/>
        <end position="211"/>
    </location>
</feature>
<dbReference type="Proteomes" id="UP000238375">
    <property type="component" value="Unassembled WGS sequence"/>
</dbReference>
<evidence type="ECO:0000256" key="2">
    <source>
        <dbReference type="ARBA" id="ARBA00023172"/>
    </source>
</evidence>
<dbReference type="Pfam" id="PF13102">
    <property type="entry name" value="Phage_int_SAM_5"/>
    <property type="match status" value="1"/>
</dbReference>
<dbReference type="Pfam" id="PF17293">
    <property type="entry name" value="Arm-DNA-bind_5"/>
    <property type="match status" value="1"/>
</dbReference>
<dbReference type="Gene3D" id="1.10.150.130">
    <property type="match status" value="1"/>
</dbReference>
<comment type="caution">
    <text evidence="5">The sequence shown here is derived from an EMBL/GenBank/DDBJ whole genome shotgun (WGS) entry which is preliminary data.</text>
</comment>
<dbReference type="GO" id="GO:0006310">
    <property type="term" value="P:DNA recombination"/>
    <property type="evidence" value="ECO:0007669"/>
    <property type="project" value="UniProtKB-KW"/>
</dbReference>
<evidence type="ECO:0000259" key="4">
    <source>
        <dbReference type="Pfam" id="PF17293"/>
    </source>
</evidence>
<name>A0A2T0TMY2_9BACT</name>
<dbReference type="InterPro" id="IPR035386">
    <property type="entry name" value="Arm-DNA-bind_5"/>
</dbReference>
<dbReference type="InterPro" id="IPR010998">
    <property type="entry name" value="Integrase_recombinase_N"/>
</dbReference>
<dbReference type="InterPro" id="IPR013762">
    <property type="entry name" value="Integrase-like_cat_sf"/>
</dbReference>
<dbReference type="GO" id="GO:0003677">
    <property type="term" value="F:DNA binding"/>
    <property type="evidence" value="ECO:0007669"/>
    <property type="project" value="UniProtKB-KW"/>
</dbReference>
<evidence type="ECO:0000313" key="5">
    <source>
        <dbReference type="EMBL" id="PRY47094.1"/>
    </source>
</evidence>
<organism evidence="5 6">
    <name type="scientific">Spirosoma oryzae</name>
    <dbReference type="NCBI Taxonomy" id="1469603"/>
    <lineage>
        <taxon>Bacteria</taxon>
        <taxon>Pseudomonadati</taxon>
        <taxon>Bacteroidota</taxon>
        <taxon>Cytophagia</taxon>
        <taxon>Cytophagales</taxon>
        <taxon>Cytophagaceae</taxon>
        <taxon>Spirosoma</taxon>
    </lineage>
</organism>
<dbReference type="Gene3D" id="1.10.443.10">
    <property type="entry name" value="Intergrase catalytic core"/>
    <property type="match status" value="1"/>
</dbReference>
<dbReference type="GO" id="GO:0015074">
    <property type="term" value="P:DNA integration"/>
    <property type="evidence" value="ECO:0007669"/>
    <property type="project" value="InterPro"/>
</dbReference>
<sequence length="427" mass="49295">MNNRRMEPLFWTHQSKKSKDLVTIYFRITMDKTRVELGSTGIQINRKHWNQEGQLITARTGEAQQQNQTLGMLKTKVWAVYNDLIRTNEPFTVNNIKKLFKQEGKGYSFVSLFEVYLKQIAKDPEISRGTCQTYEVVKNGVAGWLKEEKKLPDLSGEGFGVAMMEGYRTWLRLDLKRKPATIRKHTQIVKQLLTWAALNDYTTRNPLQGYRILKVKPNEPVYLTVEECLELLTYDFGPSDKVLGEVRDYFLMCCFSGLAFADIKSLRSEHLFYRSYRPSEQAEPLGMMWLEKGRVKTDVKARQPLHPIVKYILDTRYGGKPENIHVRPNQKTNLYLKVIALRLEWKKVITTHVGRKTFANLCLNGGLYSERFAEVCPAVLSFKNRSFSTESTLAMMGRTSAKGFEAYATVDERRIMLELQPVTTATV</sequence>
<protein>
    <submittedName>
        <fullName evidence="5">Site-specific recombinase XerD</fullName>
    </submittedName>
</protein>
<dbReference type="OrthoDB" id="937349at2"/>
<dbReference type="InterPro" id="IPR025269">
    <property type="entry name" value="SAM-like_dom"/>
</dbReference>
<evidence type="ECO:0000259" key="3">
    <source>
        <dbReference type="Pfam" id="PF13102"/>
    </source>
</evidence>
<proteinExistence type="predicted"/>
<evidence type="ECO:0000256" key="1">
    <source>
        <dbReference type="ARBA" id="ARBA00023125"/>
    </source>
</evidence>
<dbReference type="SUPFAM" id="SSF56349">
    <property type="entry name" value="DNA breaking-rejoining enzymes"/>
    <property type="match status" value="1"/>
</dbReference>
<evidence type="ECO:0000313" key="6">
    <source>
        <dbReference type="Proteomes" id="UP000238375"/>
    </source>
</evidence>